<dbReference type="EMBL" id="WUMK01000010">
    <property type="protein sequence ID" value="MXN48391.1"/>
    <property type="molecule type" value="Genomic_DNA"/>
</dbReference>
<sequence>MNPLILTVAIFVLGYPGIAKAGDIDGQWARGDGNARVRISPCGPDVCAVNTWIKPGTSKEKAGDKLVMTIKPGDDGVYSGTAFDPQRDMTYKLTVTINGDKMTTRGCIVAGMLCKGIDWTRIN</sequence>
<dbReference type="PANTHER" id="PTHR36919">
    <property type="entry name" value="BLR1215 PROTEIN"/>
    <property type="match status" value="1"/>
</dbReference>
<proteinExistence type="predicted"/>
<evidence type="ECO:0000313" key="2">
    <source>
        <dbReference type="EMBL" id="MXN48391.1"/>
    </source>
</evidence>
<feature type="domain" description="DUF2147" evidence="1">
    <location>
        <begin position="26"/>
        <end position="121"/>
    </location>
</feature>
<protein>
    <submittedName>
        <fullName evidence="2">DUF2147 domain-containing protein</fullName>
    </submittedName>
</protein>
<reference evidence="2 3" key="1">
    <citation type="submission" date="2019-12" db="EMBL/GenBank/DDBJ databases">
        <title>Shinella kummerowiae sp. nov., a symbiotic bacterium isolated from root nodules of the herbal legume Kummerowia stipulacea.</title>
        <authorList>
            <person name="Gao J."/>
        </authorList>
    </citation>
    <scope>NUCLEOTIDE SEQUENCE [LARGE SCALE GENOMIC DNA]</scope>
    <source>
        <strain evidence="2 3">CCBAU 25048</strain>
    </source>
</reference>
<evidence type="ECO:0000259" key="1">
    <source>
        <dbReference type="Pfam" id="PF09917"/>
    </source>
</evidence>
<dbReference type="Proteomes" id="UP000435802">
    <property type="component" value="Unassembled WGS sequence"/>
</dbReference>
<dbReference type="RefSeq" id="WP_160861884.1">
    <property type="nucleotide sequence ID" value="NZ_WUMK01000010.1"/>
</dbReference>
<accession>A0A6N8SI46</accession>
<dbReference type="InterPro" id="IPR019223">
    <property type="entry name" value="DUF2147"/>
</dbReference>
<dbReference type="OrthoDB" id="9811671at2"/>
<keyword evidence="3" id="KW-1185">Reference proteome</keyword>
<dbReference type="Gene3D" id="2.40.128.520">
    <property type="match status" value="1"/>
</dbReference>
<dbReference type="Pfam" id="PF09917">
    <property type="entry name" value="DUF2147"/>
    <property type="match status" value="1"/>
</dbReference>
<name>A0A6N8SI46_9HYPH</name>
<evidence type="ECO:0000313" key="3">
    <source>
        <dbReference type="Proteomes" id="UP000435802"/>
    </source>
</evidence>
<comment type="caution">
    <text evidence="2">The sequence shown here is derived from an EMBL/GenBank/DDBJ whole genome shotgun (WGS) entry which is preliminary data.</text>
</comment>
<gene>
    <name evidence="2" type="ORF">GR138_24565</name>
</gene>
<dbReference type="AlphaFoldDB" id="A0A6N8SI46"/>
<dbReference type="PANTHER" id="PTHR36919:SF2">
    <property type="entry name" value="BLL6627 PROTEIN"/>
    <property type="match status" value="1"/>
</dbReference>
<organism evidence="2 3">
    <name type="scientific">Shinella kummerowiae</name>
    <dbReference type="NCBI Taxonomy" id="417745"/>
    <lineage>
        <taxon>Bacteria</taxon>
        <taxon>Pseudomonadati</taxon>
        <taxon>Pseudomonadota</taxon>
        <taxon>Alphaproteobacteria</taxon>
        <taxon>Hyphomicrobiales</taxon>
        <taxon>Rhizobiaceae</taxon>
        <taxon>Shinella</taxon>
    </lineage>
</organism>